<proteinExistence type="predicted"/>
<gene>
    <name evidence="1" type="ORF">BK123_17610</name>
</gene>
<organism evidence="1 2">
    <name type="scientific">Paenibacillus lautus</name>
    <name type="common">Bacillus lautus</name>
    <dbReference type="NCBI Taxonomy" id="1401"/>
    <lineage>
        <taxon>Bacteria</taxon>
        <taxon>Bacillati</taxon>
        <taxon>Bacillota</taxon>
        <taxon>Bacilli</taxon>
        <taxon>Bacillales</taxon>
        <taxon>Paenibacillaceae</taxon>
        <taxon>Paenibacillus</taxon>
    </lineage>
</organism>
<evidence type="ECO:0000313" key="1">
    <source>
        <dbReference type="EMBL" id="OME91287.1"/>
    </source>
</evidence>
<sequence>MDRLKNSGFYKVKFFITPEEFKSVLTLFEQKQAQFHHTNYARTQDDLNQVSEAYRTYYQYFTASEKPDYHPFFVYSISLVMGNENSGFFVRNEGVQFPYLGQWAEDALPYVMLSLPKGVQINVEDEKGKYYIYEDIRGHQPLTHDFFDEIAKYTKKMTKPLRFSVLSKDAMEEQKPSVRISQDAMNDMVHSWIFKKYELVMNNK</sequence>
<protein>
    <submittedName>
        <fullName evidence="1">Uncharacterized protein</fullName>
    </submittedName>
</protein>
<name>A0A1R1AZ25_PAELA</name>
<dbReference type="Proteomes" id="UP000187074">
    <property type="component" value="Unassembled WGS sequence"/>
</dbReference>
<dbReference type="EMBL" id="MRTF01000006">
    <property type="protein sequence ID" value="OME91287.1"/>
    <property type="molecule type" value="Genomic_DNA"/>
</dbReference>
<comment type="caution">
    <text evidence="1">The sequence shown here is derived from an EMBL/GenBank/DDBJ whole genome shotgun (WGS) entry which is preliminary data.</text>
</comment>
<reference evidence="1 2" key="1">
    <citation type="submission" date="2016-11" db="EMBL/GenBank/DDBJ databases">
        <title>Paenibacillus species isolates.</title>
        <authorList>
            <person name="Beno S.M."/>
        </authorList>
    </citation>
    <scope>NUCLEOTIDE SEQUENCE [LARGE SCALE GENOMIC DNA]</scope>
    <source>
        <strain evidence="1 2">FSL F4-0100</strain>
    </source>
</reference>
<dbReference type="AlphaFoldDB" id="A0A1R1AZ25"/>
<dbReference type="RefSeq" id="WP_076323686.1">
    <property type="nucleotide sequence ID" value="NZ_MRTF01000006.1"/>
</dbReference>
<dbReference type="OrthoDB" id="2642625at2"/>
<evidence type="ECO:0000313" key="2">
    <source>
        <dbReference type="Proteomes" id="UP000187074"/>
    </source>
</evidence>
<accession>A0A1R1AZ25</accession>